<dbReference type="Gene3D" id="1.10.10.2840">
    <property type="entry name" value="PucR C-terminal helix-turn-helix domain"/>
    <property type="match status" value="1"/>
</dbReference>
<evidence type="ECO:0000259" key="3">
    <source>
        <dbReference type="Pfam" id="PF17853"/>
    </source>
</evidence>
<gene>
    <name evidence="4" type="ORF">BS297_03845</name>
    <name evidence="5" type="ORF">QIE55_02920</name>
</gene>
<dbReference type="Proteomes" id="UP001230933">
    <property type="component" value="Chromosome"/>
</dbReference>
<dbReference type="InterPro" id="IPR042070">
    <property type="entry name" value="PucR_C-HTH_sf"/>
</dbReference>
<evidence type="ECO:0000256" key="1">
    <source>
        <dbReference type="ARBA" id="ARBA00006754"/>
    </source>
</evidence>
<reference evidence="4 6" key="1">
    <citation type="journal article" date="2017" name="Poromechanics V (2013)">
        <title>Genomic Characterization of the Arsenic-Tolerant Actinobacterium, &lt;i&gt;Rhodococcus erythropolis&lt;/i&gt; S43.</title>
        <authorList>
            <person name="Retamal-Morales G."/>
            <person name="Mehnert M."/>
            <person name="Schwabe R."/>
            <person name="Tischler D."/>
            <person name="Schloemann M."/>
            <person name="Levican G.J."/>
        </authorList>
    </citation>
    <scope>NUCLEOTIDE SEQUENCE [LARGE SCALE GENOMIC DNA]</scope>
    <source>
        <strain evidence="4 6">S43</strain>
    </source>
</reference>
<dbReference type="EMBL" id="MRBO01000139">
    <property type="protein sequence ID" value="KAB2586718.1"/>
    <property type="molecule type" value="Genomic_DNA"/>
</dbReference>
<feature type="domain" description="CdaR GGDEF-like" evidence="3">
    <location>
        <begin position="280"/>
        <end position="401"/>
    </location>
</feature>
<dbReference type="PANTHER" id="PTHR33744:SF1">
    <property type="entry name" value="DNA-BINDING TRANSCRIPTIONAL ACTIVATOR ADER"/>
    <property type="match status" value="1"/>
</dbReference>
<accession>A0A0C2ZZ20</accession>
<dbReference type="PANTHER" id="PTHR33744">
    <property type="entry name" value="CARBOHYDRATE DIACID REGULATOR"/>
    <property type="match status" value="1"/>
</dbReference>
<dbReference type="InterPro" id="IPR041522">
    <property type="entry name" value="CdaR_GGDEF"/>
</dbReference>
<evidence type="ECO:0000313" key="5">
    <source>
        <dbReference type="EMBL" id="WGV50200.2"/>
    </source>
</evidence>
<sequence length="511" mass="53571">MSASVSALLNNPIFVGLYRLAGEGDPVVTTVGALTGESAQSAEAVSGAAGAGSVLVILDRIDVGEWRFDALLRRTAATGCRVLAVHSTAAEDANLSLLADRLGLVVLGVSDPWQFSVDLRDLLSNSRAVMADAVLRATHAGQRAGGSVENLLSVLLNTFQRSFILLDASGRPLTGADLLSDADRAAAGMLSGRGAPTTVELDSGGVLIACPVMSGAAREPWLAVLLPVRQSVEEASLSVVLDVASLAAGHRLAVARMVDEREARRRSALLGELIDTSADATPGLLRRALDAGWALDGWHIGIKVLAVGEVDLVARRSEVADALAAEGIDANVVEQADGWAAWTTLPGEPRPESITRIAESIRAAQARLEPTMETWVGVGRAHDGPAGIGASLSEAGDAARLAGSRSQTGRFLHVDRLGLAQLLLAWTRTDTFQPAAAALLAPLRDSNGELLETLSTYLDEESSLAHTATRMGLHRNTVSSRIDRIQRLLSVDLADPETRLALHLACRTIAP</sequence>
<protein>
    <submittedName>
        <fullName evidence="4">CdaR family transcriptional regulator</fullName>
    </submittedName>
    <submittedName>
        <fullName evidence="5">Helix-turn-helix domain-containing protein</fullName>
    </submittedName>
</protein>
<feature type="domain" description="PucR C-terminal helix-turn-helix" evidence="2">
    <location>
        <begin position="450"/>
        <end position="507"/>
    </location>
</feature>
<dbReference type="EMBL" id="CP124545">
    <property type="protein sequence ID" value="WGV50200.2"/>
    <property type="molecule type" value="Genomic_DNA"/>
</dbReference>
<evidence type="ECO:0000313" key="6">
    <source>
        <dbReference type="Proteomes" id="UP000325576"/>
    </source>
</evidence>
<organism evidence="4 6">
    <name type="scientific">Rhodococcus erythropolis</name>
    <name type="common">Arthrobacter picolinophilus</name>
    <dbReference type="NCBI Taxonomy" id="1833"/>
    <lineage>
        <taxon>Bacteria</taxon>
        <taxon>Bacillati</taxon>
        <taxon>Actinomycetota</taxon>
        <taxon>Actinomycetes</taxon>
        <taxon>Mycobacteriales</taxon>
        <taxon>Nocardiaceae</taxon>
        <taxon>Rhodococcus</taxon>
        <taxon>Rhodococcus erythropolis group</taxon>
    </lineage>
</organism>
<name>A0A0C2ZZ20_RHOER</name>
<dbReference type="Proteomes" id="UP000325576">
    <property type="component" value="Unassembled WGS sequence"/>
</dbReference>
<proteinExistence type="inferred from homology"/>
<dbReference type="Pfam" id="PF17853">
    <property type="entry name" value="GGDEF_2"/>
    <property type="match status" value="1"/>
</dbReference>
<dbReference type="RefSeq" id="WP_020906015.1">
    <property type="nucleotide sequence ID" value="NZ_BHXB01000001.1"/>
</dbReference>
<dbReference type="InterPro" id="IPR025736">
    <property type="entry name" value="PucR_C-HTH_dom"/>
</dbReference>
<evidence type="ECO:0000313" key="4">
    <source>
        <dbReference type="EMBL" id="KAB2586718.1"/>
    </source>
</evidence>
<comment type="similarity">
    <text evidence="1">Belongs to the CdaR family.</text>
</comment>
<dbReference type="InterPro" id="IPR051448">
    <property type="entry name" value="CdaR-like_regulators"/>
</dbReference>
<reference evidence="5" key="2">
    <citation type="submission" date="2023-08" db="EMBL/GenBank/DDBJ databases">
        <title>Isolation and Characterization of Rhodococcus erythropolis MGMM8.</title>
        <authorList>
            <person name="Diabankana R.G.C."/>
            <person name="Afordoanyi D.M."/>
            <person name="Validov S.Z."/>
        </authorList>
    </citation>
    <scope>NUCLEOTIDE SEQUENCE</scope>
    <source>
        <strain evidence="5">MGMM8</strain>
    </source>
</reference>
<dbReference type="OMA" id="WRLDGWH"/>
<dbReference type="Pfam" id="PF13556">
    <property type="entry name" value="HTH_30"/>
    <property type="match status" value="1"/>
</dbReference>
<dbReference type="AlphaFoldDB" id="A0A0C2ZZ20"/>
<evidence type="ECO:0000259" key="2">
    <source>
        <dbReference type="Pfam" id="PF13556"/>
    </source>
</evidence>